<dbReference type="PANTHER" id="PTHR23070">
    <property type="entry name" value="BCS1 AAA-TYPE ATPASE"/>
    <property type="match status" value="1"/>
</dbReference>
<dbReference type="EMBL" id="ML994757">
    <property type="protein sequence ID" value="KAF2174965.1"/>
    <property type="molecule type" value="Genomic_DNA"/>
</dbReference>
<dbReference type="OrthoDB" id="10251412at2759"/>
<evidence type="ECO:0000259" key="2">
    <source>
        <dbReference type="Pfam" id="PF00004"/>
    </source>
</evidence>
<dbReference type="GO" id="GO:0016887">
    <property type="term" value="F:ATP hydrolysis activity"/>
    <property type="evidence" value="ECO:0007669"/>
    <property type="project" value="InterPro"/>
</dbReference>
<sequence length="150" mass="16779">GYLFYRPPGTGKTLLSFSIAGIFRLNVYYISLVKIRLTELNLNKLFSLLPKRYVILLKDIDSANIRRVEDTNKDLNKEDDSGTNNCSLIKVSKLDPTPRNLGQLINGFKSLISLLGLLSVIDGVTSYKGRVLIMTTNYPEKLDAALIRLG</sequence>
<dbReference type="InterPro" id="IPR003959">
    <property type="entry name" value="ATPase_AAA_core"/>
</dbReference>
<protein>
    <submittedName>
        <fullName evidence="3">P-loop containing nucleoside triphosphate hydrolase protein</fullName>
    </submittedName>
</protein>
<evidence type="ECO:0000313" key="4">
    <source>
        <dbReference type="Proteomes" id="UP000800200"/>
    </source>
</evidence>
<comment type="similarity">
    <text evidence="1">Belongs to the AAA ATPase family.</text>
</comment>
<feature type="domain" description="ATPase AAA-type core" evidence="2">
    <location>
        <begin position="3"/>
        <end position="76"/>
    </location>
</feature>
<reference evidence="3" key="1">
    <citation type="journal article" date="2020" name="Stud. Mycol.">
        <title>101 Dothideomycetes genomes: a test case for predicting lifestyles and emergence of pathogens.</title>
        <authorList>
            <person name="Haridas S."/>
            <person name="Albert R."/>
            <person name="Binder M."/>
            <person name="Bloem J."/>
            <person name="Labutti K."/>
            <person name="Salamov A."/>
            <person name="Andreopoulos B."/>
            <person name="Baker S."/>
            <person name="Barry K."/>
            <person name="Bills G."/>
            <person name="Bluhm B."/>
            <person name="Cannon C."/>
            <person name="Castanera R."/>
            <person name="Culley D."/>
            <person name="Daum C."/>
            <person name="Ezra D."/>
            <person name="Gonzalez J."/>
            <person name="Henrissat B."/>
            <person name="Kuo A."/>
            <person name="Liang C."/>
            <person name="Lipzen A."/>
            <person name="Lutzoni F."/>
            <person name="Magnuson J."/>
            <person name="Mondo S."/>
            <person name="Nolan M."/>
            <person name="Ohm R."/>
            <person name="Pangilinan J."/>
            <person name="Park H.-J."/>
            <person name="Ramirez L."/>
            <person name="Alfaro M."/>
            <person name="Sun H."/>
            <person name="Tritt A."/>
            <person name="Yoshinaga Y."/>
            <person name="Zwiers L.-H."/>
            <person name="Turgeon B."/>
            <person name="Goodwin S."/>
            <person name="Spatafora J."/>
            <person name="Crous P."/>
            <person name="Grigoriev I."/>
        </authorList>
    </citation>
    <scope>NUCLEOTIDE SEQUENCE</scope>
    <source>
        <strain evidence="3">CBS 207.26</strain>
    </source>
</reference>
<evidence type="ECO:0000313" key="3">
    <source>
        <dbReference type="EMBL" id="KAF2174965.1"/>
    </source>
</evidence>
<dbReference type="AlphaFoldDB" id="A0A6A6D7E8"/>
<organism evidence="3 4">
    <name type="scientific">Zopfia rhizophila CBS 207.26</name>
    <dbReference type="NCBI Taxonomy" id="1314779"/>
    <lineage>
        <taxon>Eukaryota</taxon>
        <taxon>Fungi</taxon>
        <taxon>Dikarya</taxon>
        <taxon>Ascomycota</taxon>
        <taxon>Pezizomycotina</taxon>
        <taxon>Dothideomycetes</taxon>
        <taxon>Dothideomycetes incertae sedis</taxon>
        <taxon>Zopfiaceae</taxon>
        <taxon>Zopfia</taxon>
    </lineage>
</organism>
<dbReference type="PROSITE" id="PS00674">
    <property type="entry name" value="AAA"/>
    <property type="match status" value="1"/>
</dbReference>
<feature type="non-terminal residue" evidence="3">
    <location>
        <position position="1"/>
    </location>
</feature>
<dbReference type="Proteomes" id="UP000800200">
    <property type="component" value="Unassembled WGS sequence"/>
</dbReference>
<dbReference type="GO" id="GO:0005524">
    <property type="term" value="F:ATP binding"/>
    <property type="evidence" value="ECO:0007669"/>
    <property type="project" value="UniProtKB-KW"/>
</dbReference>
<dbReference type="Gene3D" id="3.40.50.300">
    <property type="entry name" value="P-loop containing nucleotide triphosphate hydrolases"/>
    <property type="match status" value="1"/>
</dbReference>
<gene>
    <name evidence="3" type="ORF">K469DRAFT_612550</name>
</gene>
<dbReference type="Pfam" id="PF00004">
    <property type="entry name" value="AAA"/>
    <property type="match status" value="1"/>
</dbReference>
<evidence type="ECO:0000256" key="1">
    <source>
        <dbReference type="RuleBase" id="RU003651"/>
    </source>
</evidence>
<dbReference type="InterPro" id="IPR050747">
    <property type="entry name" value="Mitochondrial_chaperone_BCS1"/>
</dbReference>
<accession>A0A6A6D7E8</accession>
<dbReference type="InterPro" id="IPR003960">
    <property type="entry name" value="ATPase_AAA_CS"/>
</dbReference>
<keyword evidence="4" id="KW-1185">Reference proteome</keyword>
<name>A0A6A6D7E8_9PEZI</name>
<dbReference type="SUPFAM" id="SSF52540">
    <property type="entry name" value="P-loop containing nucleoside triphosphate hydrolases"/>
    <property type="match status" value="1"/>
</dbReference>
<dbReference type="InterPro" id="IPR027417">
    <property type="entry name" value="P-loop_NTPase"/>
</dbReference>
<proteinExistence type="inferred from homology"/>
<keyword evidence="1" id="KW-0067">ATP-binding</keyword>
<keyword evidence="1" id="KW-0547">Nucleotide-binding</keyword>
<keyword evidence="3" id="KW-0378">Hydrolase</keyword>